<dbReference type="InterPro" id="IPR014710">
    <property type="entry name" value="RmlC-like_jellyroll"/>
</dbReference>
<proteinExistence type="predicted"/>
<dbReference type="RefSeq" id="WP_204469827.1">
    <property type="nucleotide sequence ID" value="NZ_JACLYU010000093.1"/>
</dbReference>
<keyword evidence="2" id="KW-1185">Reference proteome</keyword>
<reference evidence="1" key="2">
    <citation type="journal article" date="2021" name="Sci. Rep.">
        <title>The distribution of antibiotic resistance genes in chicken gut microbiota commensals.</title>
        <authorList>
            <person name="Juricova H."/>
            <person name="Matiasovicova J."/>
            <person name="Kubasova T."/>
            <person name="Cejkova D."/>
            <person name="Rychlik I."/>
        </authorList>
    </citation>
    <scope>NUCLEOTIDE SEQUENCE</scope>
    <source>
        <strain evidence="1">An836</strain>
    </source>
</reference>
<name>A0A939BAF8_9BIFI</name>
<gene>
    <name evidence="1" type="ORF">H7U32_09565</name>
</gene>
<dbReference type="Gene3D" id="2.60.120.10">
    <property type="entry name" value="Jelly Rolls"/>
    <property type="match status" value="1"/>
</dbReference>
<protein>
    <submittedName>
        <fullName evidence="1">Uncharacterized protein</fullName>
    </submittedName>
</protein>
<dbReference type="AlphaFoldDB" id="A0A939BAF8"/>
<organism evidence="1 2">
    <name type="scientific">Bifidobacterium pullorum subsp. saeculare</name>
    <dbReference type="NCBI Taxonomy" id="78257"/>
    <lineage>
        <taxon>Bacteria</taxon>
        <taxon>Bacillati</taxon>
        <taxon>Actinomycetota</taxon>
        <taxon>Actinomycetes</taxon>
        <taxon>Bifidobacteriales</taxon>
        <taxon>Bifidobacteriaceae</taxon>
        <taxon>Bifidobacterium</taxon>
    </lineage>
</organism>
<evidence type="ECO:0000313" key="1">
    <source>
        <dbReference type="EMBL" id="MBM6700518.1"/>
    </source>
</evidence>
<sequence length="62" mass="6870">MSYINNVTGYRPDILASRSVVNRNWAVIEPDGIVKNVIPGFENCDITILAPRAWAPRSPTIS</sequence>
<comment type="caution">
    <text evidence="1">The sequence shown here is derived from an EMBL/GenBank/DDBJ whole genome shotgun (WGS) entry which is preliminary data.</text>
</comment>
<reference evidence="1" key="1">
    <citation type="submission" date="2020-08" db="EMBL/GenBank/DDBJ databases">
        <authorList>
            <person name="Cejkova D."/>
            <person name="Kubasova T."/>
            <person name="Jahodarova E."/>
            <person name="Rychlik I."/>
        </authorList>
    </citation>
    <scope>NUCLEOTIDE SEQUENCE</scope>
    <source>
        <strain evidence="1">An836</strain>
    </source>
</reference>
<accession>A0A939BAF8</accession>
<dbReference type="Proteomes" id="UP000718821">
    <property type="component" value="Unassembled WGS sequence"/>
</dbReference>
<evidence type="ECO:0000313" key="2">
    <source>
        <dbReference type="Proteomes" id="UP000718821"/>
    </source>
</evidence>
<dbReference type="EMBL" id="JACLYU010000093">
    <property type="protein sequence ID" value="MBM6700518.1"/>
    <property type="molecule type" value="Genomic_DNA"/>
</dbReference>